<dbReference type="Gene3D" id="3.30.750.24">
    <property type="entry name" value="STAS domain"/>
    <property type="match status" value="1"/>
</dbReference>
<dbReference type="Pfam" id="PF13466">
    <property type="entry name" value="STAS_2"/>
    <property type="match status" value="1"/>
</dbReference>
<dbReference type="InterPro" id="IPR003658">
    <property type="entry name" value="Anti-sigma_ant"/>
</dbReference>
<evidence type="ECO:0000259" key="3">
    <source>
        <dbReference type="PROSITE" id="PS50801"/>
    </source>
</evidence>
<dbReference type="SUPFAM" id="SSF52091">
    <property type="entry name" value="SpoIIaa-like"/>
    <property type="match status" value="1"/>
</dbReference>
<dbReference type="EMBL" id="BAAATK010000019">
    <property type="protein sequence ID" value="GAA2440153.1"/>
    <property type="molecule type" value="Genomic_DNA"/>
</dbReference>
<evidence type="ECO:0000313" key="4">
    <source>
        <dbReference type="EMBL" id="GAA2440153.1"/>
    </source>
</evidence>
<name>A0ABP5WYP9_9ACTN</name>
<protein>
    <recommendedName>
        <fullName evidence="2">Anti-sigma factor antagonist</fullName>
    </recommendedName>
</protein>
<dbReference type="CDD" id="cd07043">
    <property type="entry name" value="STAS_anti-anti-sigma_factors"/>
    <property type="match status" value="1"/>
</dbReference>
<feature type="domain" description="STAS" evidence="3">
    <location>
        <begin position="18"/>
        <end position="118"/>
    </location>
</feature>
<dbReference type="PANTHER" id="PTHR33495">
    <property type="entry name" value="ANTI-SIGMA FACTOR ANTAGONIST TM_1081-RELATED-RELATED"/>
    <property type="match status" value="1"/>
</dbReference>
<reference evidence="5" key="1">
    <citation type="journal article" date="2019" name="Int. J. Syst. Evol. Microbiol.">
        <title>The Global Catalogue of Microorganisms (GCM) 10K type strain sequencing project: providing services to taxonomists for standard genome sequencing and annotation.</title>
        <authorList>
            <consortium name="The Broad Institute Genomics Platform"/>
            <consortium name="The Broad Institute Genome Sequencing Center for Infectious Disease"/>
            <person name="Wu L."/>
            <person name="Ma J."/>
        </authorList>
    </citation>
    <scope>NUCLEOTIDE SEQUENCE [LARGE SCALE GENOMIC DNA]</scope>
    <source>
        <strain evidence="5">JCM 6922</strain>
    </source>
</reference>
<organism evidence="4 5">
    <name type="scientific">Streptomyces glaucus</name>
    <dbReference type="NCBI Taxonomy" id="284029"/>
    <lineage>
        <taxon>Bacteria</taxon>
        <taxon>Bacillati</taxon>
        <taxon>Actinomycetota</taxon>
        <taxon>Actinomycetes</taxon>
        <taxon>Kitasatosporales</taxon>
        <taxon>Streptomycetaceae</taxon>
        <taxon>Streptomyces</taxon>
    </lineage>
</organism>
<dbReference type="InterPro" id="IPR002645">
    <property type="entry name" value="STAS_dom"/>
</dbReference>
<evidence type="ECO:0000256" key="1">
    <source>
        <dbReference type="ARBA" id="ARBA00009013"/>
    </source>
</evidence>
<dbReference type="Proteomes" id="UP001500460">
    <property type="component" value="Unassembled WGS sequence"/>
</dbReference>
<evidence type="ECO:0000256" key="2">
    <source>
        <dbReference type="RuleBase" id="RU003749"/>
    </source>
</evidence>
<dbReference type="RefSeq" id="WP_344604034.1">
    <property type="nucleotide sequence ID" value="NZ_BAAATK010000019.1"/>
</dbReference>
<dbReference type="InterPro" id="IPR058548">
    <property type="entry name" value="MlaB-like_STAS"/>
</dbReference>
<dbReference type="InterPro" id="IPR036513">
    <property type="entry name" value="STAS_dom_sf"/>
</dbReference>
<proteinExistence type="inferred from homology"/>
<dbReference type="NCBIfam" id="TIGR00377">
    <property type="entry name" value="ant_ant_sig"/>
    <property type="match status" value="1"/>
</dbReference>
<gene>
    <name evidence="4" type="ORF">GCM10010421_33100</name>
</gene>
<dbReference type="PANTHER" id="PTHR33495:SF2">
    <property type="entry name" value="ANTI-SIGMA FACTOR ANTAGONIST TM_1081-RELATED"/>
    <property type="match status" value="1"/>
</dbReference>
<keyword evidence="5" id="KW-1185">Reference proteome</keyword>
<accession>A0ABP5WYP9</accession>
<evidence type="ECO:0000313" key="5">
    <source>
        <dbReference type="Proteomes" id="UP001500460"/>
    </source>
</evidence>
<dbReference type="PROSITE" id="PS50801">
    <property type="entry name" value="STAS"/>
    <property type="match status" value="1"/>
</dbReference>
<comment type="caution">
    <text evidence="4">The sequence shown here is derived from an EMBL/GenBank/DDBJ whole genome shotgun (WGS) entry which is preliminary data.</text>
</comment>
<comment type="similarity">
    <text evidence="1 2">Belongs to the anti-sigma-factor antagonist family.</text>
</comment>
<sequence length="120" mass="13047">MTEKERTLDIAQRPDPAGPIVLRLDGELDYHTVPRLKQALDDIPFAQGSGVIFDLSGLEYCDSSGLTALIAAHHRADAAGSTVSIAGLRPHLARVFGITGLDQFFTLHSSTEQALEHLRR</sequence>